<dbReference type="Proteomes" id="UP000230002">
    <property type="component" value="Unassembled WGS sequence"/>
</dbReference>
<evidence type="ECO:0000256" key="2">
    <source>
        <dbReference type="PROSITE-ProRule" id="PRU00339"/>
    </source>
</evidence>
<dbReference type="PANTHER" id="PTHR46423:SF1">
    <property type="entry name" value="RNA POLYMERASE II-ASSOCIATED PROTEIN 3"/>
    <property type="match status" value="1"/>
</dbReference>
<dbReference type="InterPro" id="IPR019734">
    <property type="entry name" value="TPR_rpt"/>
</dbReference>
<comment type="caution">
    <text evidence="4">The sequence shown here is derived from an EMBL/GenBank/DDBJ whole genome shotgun (WGS) entry which is preliminary data.</text>
</comment>
<dbReference type="AlphaFoldDB" id="A0A2G8SF20"/>
<gene>
    <name evidence="4" type="ORF">GSI_05605</name>
</gene>
<organism evidence="4 5">
    <name type="scientific">Ganoderma sinense ZZ0214-1</name>
    <dbReference type="NCBI Taxonomy" id="1077348"/>
    <lineage>
        <taxon>Eukaryota</taxon>
        <taxon>Fungi</taxon>
        <taxon>Dikarya</taxon>
        <taxon>Basidiomycota</taxon>
        <taxon>Agaricomycotina</taxon>
        <taxon>Agaricomycetes</taxon>
        <taxon>Polyporales</taxon>
        <taxon>Polyporaceae</taxon>
        <taxon>Ganoderma</taxon>
    </lineage>
</organism>
<dbReference type="SMART" id="SM00028">
    <property type="entry name" value="TPR"/>
    <property type="match status" value="3"/>
</dbReference>
<dbReference type="PANTHER" id="PTHR46423">
    <property type="entry name" value="RNA POLYMERASE II-ASSOCIATED PROTEIN 3"/>
    <property type="match status" value="1"/>
</dbReference>
<dbReference type="GO" id="GO:0101031">
    <property type="term" value="C:protein folding chaperone complex"/>
    <property type="evidence" value="ECO:0007669"/>
    <property type="project" value="TreeGrafter"/>
</dbReference>
<protein>
    <submittedName>
        <fullName evidence="4">Transporter</fullName>
    </submittedName>
</protein>
<evidence type="ECO:0000313" key="4">
    <source>
        <dbReference type="EMBL" id="PIL32359.1"/>
    </source>
</evidence>
<evidence type="ECO:0000313" key="5">
    <source>
        <dbReference type="Proteomes" id="UP000230002"/>
    </source>
</evidence>
<sequence length="576" mass="64139">MPPKSSRPKKRLPNRKTATNAQNPGSHADHAHDHGNPSPHADQSISQPSVADLERVISRILLLRYEQDLARLFSTHLYHISLVHIPTLVLQCVTVGGPSWVAVNADCDDIKNFFRGAIAMDFRQAGDRIATKSVLWTYTALRHFAKSNGIPICERRGLHSWQLLPYYDALQAHLDSLEAQHRPRFVKPPLLGPPTDALNKLAEAARASKKAKDREWKARVREGYDRACSTMWRVAQEFDVRGYGLVLRQKLVEKWCKCGCSTDHLGEVCEPTVRADEEESGVRAGKEREWDGRGAGVDGWGTEEEEDLWTVDVNVNLHDAQIERDPEAADDDRMTAGELTEWRYMCSEREKEKGNLAFKKGDYAHAIKHYNDAYRIEPELPHYQLNLAAAYLKANNFVEAEHACDVALGQHSSVKGHWRRAQSRKAQGRVDDALKDLREVLRLQPANAEALAEIRALCPTEPLASDEAIASCSSSSAAFSPSGTASSSYSSWIPTPEPPAPLPFAPIETDSRKLKISFLPITVDIPAHFPEEAASAGMRMSKLPGSCSAGIAPGPTGQHTFQYAAWERYMVQRMSD</sequence>
<evidence type="ECO:0000256" key="1">
    <source>
        <dbReference type="ARBA" id="ARBA00022803"/>
    </source>
</evidence>
<accession>A0A2G8SF20</accession>
<keyword evidence="1 2" id="KW-0802">TPR repeat</keyword>
<keyword evidence="5" id="KW-1185">Reference proteome</keyword>
<feature type="region of interest" description="Disordered" evidence="3">
    <location>
        <begin position="1"/>
        <end position="47"/>
    </location>
</feature>
<dbReference type="STRING" id="1077348.A0A2G8SF20"/>
<proteinExistence type="predicted"/>
<feature type="compositionally biased region" description="Basic residues" evidence="3">
    <location>
        <begin position="1"/>
        <end position="14"/>
    </location>
</feature>
<dbReference type="PROSITE" id="PS50005">
    <property type="entry name" value="TPR"/>
    <property type="match status" value="1"/>
</dbReference>
<dbReference type="Gene3D" id="1.25.40.10">
    <property type="entry name" value="Tetratricopeptide repeat domain"/>
    <property type="match status" value="1"/>
</dbReference>
<dbReference type="Pfam" id="PF14559">
    <property type="entry name" value="TPR_19"/>
    <property type="match status" value="1"/>
</dbReference>
<reference evidence="4 5" key="1">
    <citation type="journal article" date="2015" name="Sci. Rep.">
        <title>Chromosome-level genome map provides insights into diverse defense mechanisms in the medicinal fungus Ganoderma sinense.</title>
        <authorList>
            <person name="Zhu Y."/>
            <person name="Xu J."/>
            <person name="Sun C."/>
            <person name="Zhou S."/>
            <person name="Xu H."/>
            <person name="Nelson D.R."/>
            <person name="Qian J."/>
            <person name="Song J."/>
            <person name="Luo H."/>
            <person name="Xiang L."/>
            <person name="Li Y."/>
            <person name="Xu Z."/>
            <person name="Ji A."/>
            <person name="Wang L."/>
            <person name="Lu S."/>
            <person name="Hayward A."/>
            <person name="Sun W."/>
            <person name="Li X."/>
            <person name="Schwartz D.C."/>
            <person name="Wang Y."/>
            <person name="Chen S."/>
        </authorList>
    </citation>
    <scope>NUCLEOTIDE SEQUENCE [LARGE SCALE GENOMIC DNA]</scope>
    <source>
        <strain evidence="4 5">ZZ0214-1</strain>
    </source>
</reference>
<evidence type="ECO:0000256" key="3">
    <source>
        <dbReference type="SAM" id="MobiDB-lite"/>
    </source>
</evidence>
<dbReference type="InterPro" id="IPR011990">
    <property type="entry name" value="TPR-like_helical_dom_sf"/>
</dbReference>
<feature type="repeat" description="TPR" evidence="2">
    <location>
        <begin position="347"/>
        <end position="380"/>
    </location>
</feature>
<dbReference type="EMBL" id="AYKW01000011">
    <property type="protein sequence ID" value="PIL32359.1"/>
    <property type="molecule type" value="Genomic_DNA"/>
</dbReference>
<dbReference type="Pfam" id="PF13432">
    <property type="entry name" value="TPR_16"/>
    <property type="match status" value="1"/>
</dbReference>
<dbReference type="InterPro" id="IPR051966">
    <property type="entry name" value="RPAP3"/>
</dbReference>
<dbReference type="OrthoDB" id="420195at2759"/>
<name>A0A2G8SF20_9APHY</name>
<dbReference type="SUPFAM" id="SSF48452">
    <property type="entry name" value="TPR-like"/>
    <property type="match status" value="1"/>
</dbReference>